<proteinExistence type="predicted"/>
<keyword evidence="2" id="KW-1185">Reference proteome</keyword>
<dbReference type="EMBL" id="CM017619">
    <property type="protein sequence ID" value="TYI04800.1"/>
    <property type="molecule type" value="Genomic_DNA"/>
</dbReference>
<evidence type="ECO:0000313" key="1">
    <source>
        <dbReference type="EMBL" id="TYI04800.1"/>
    </source>
</evidence>
<name>A0A5D2NRE3_GOSTO</name>
<organism evidence="1 2">
    <name type="scientific">Gossypium tomentosum</name>
    <name type="common">Hawaiian cotton</name>
    <name type="synonym">Gossypium sandvicense</name>
    <dbReference type="NCBI Taxonomy" id="34277"/>
    <lineage>
        <taxon>Eukaryota</taxon>
        <taxon>Viridiplantae</taxon>
        <taxon>Streptophyta</taxon>
        <taxon>Embryophyta</taxon>
        <taxon>Tracheophyta</taxon>
        <taxon>Spermatophyta</taxon>
        <taxon>Magnoliopsida</taxon>
        <taxon>eudicotyledons</taxon>
        <taxon>Gunneridae</taxon>
        <taxon>Pentapetalae</taxon>
        <taxon>rosids</taxon>
        <taxon>malvids</taxon>
        <taxon>Malvales</taxon>
        <taxon>Malvaceae</taxon>
        <taxon>Malvoideae</taxon>
        <taxon>Gossypium</taxon>
    </lineage>
</organism>
<dbReference type="Proteomes" id="UP000322667">
    <property type="component" value="Chromosome A10"/>
</dbReference>
<dbReference type="AlphaFoldDB" id="A0A5D2NRE3"/>
<evidence type="ECO:0000313" key="2">
    <source>
        <dbReference type="Proteomes" id="UP000322667"/>
    </source>
</evidence>
<sequence length="76" mass="9021">MATNRYAEFCCYFLTSLMNFLNIATHHADIFFPFSFWIFEVTIRTKLSDDCKFEMIKDNISFILCHVLFLQFNSAS</sequence>
<accession>A0A5D2NRE3</accession>
<reference evidence="1 2" key="1">
    <citation type="submission" date="2019-07" db="EMBL/GenBank/DDBJ databases">
        <title>WGS assembly of Gossypium tomentosum.</title>
        <authorList>
            <person name="Chen Z.J."/>
            <person name="Sreedasyam A."/>
            <person name="Ando A."/>
            <person name="Song Q."/>
            <person name="De L."/>
            <person name="Hulse-Kemp A."/>
            <person name="Ding M."/>
            <person name="Ye W."/>
            <person name="Kirkbride R."/>
            <person name="Jenkins J."/>
            <person name="Plott C."/>
            <person name="Lovell J."/>
            <person name="Lin Y.-M."/>
            <person name="Vaughn R."/>
            <person name="Liu B."/>
            <person name="Li W."/>
            <person name="Simpson S."/>
            <person name="Scheffler B."/>
            <person name="Saski C."/>
            <person name="Grover C."/>
            <person name="Hu G."/>
            <person name="Conover J."/>
            <person name="Carlson J."/>
            <person name="Shu S."/>
            <person name="Boston L."/>
            <person name="Williams M."/>
            <person name="Peterson D."/>
            <person name="Mcgee K."/>
            <person name="Jones D."/>
            <person name="Wendel J."/>
            <person name="Stelly D."/>
            <person name="Grimwood J."/>
            <person name="Schmutz J."/>
        </authorList>
    </citation>
    <scope>NUCLEOTIDE SEQUENCE [LARGE SCALE GENOMIC DNA]</scope>
    <source>
        <strain evidence="1">7179.01</strain>
    </source>
</reference>
<protein>
    <submittedName>
        <fullName evidence="1">Uncharacterized protein</fullName>
    </submittedName>
</protein>
<gene>
    <name evidence="1" type="ORF">ES332_A10G044300v1</name>
</gene>